<reference evidence="2 3" key="1">
    <citation type="submission" date="2016-10" db="EMBL/GenBank/DDBJ databases">
        <authorList>
            <person name="de Groot N.N."/>
        </authorList>
    </citation>
    <scope>NUCLEOTIDE SEQUENCE [LARGE SCALE GENOMIC DNA]</scope>
    <source>
        <strain evidence="2 3">DSM 19219</strain>
    </source>
</reference>
<dbReference type="STRING" id="574349.SAMN05443545_101296"/>
<name>A0A1H2RDX0_9GAMM</name>
<gene>
    <name evidence="2" type="ORF">SAMN05443545_101296</name>
</gene>
<dbReference type="Proteomes" id="UP000198500">
    <property type="component" value="Unassembled WGS sequence"/>
</dbReference>
<evidence type="ECO:0000313" key="3">
    <source>
        <dbReference type="Proteomes" id="UP000198500"/>
    </source>
</evidence>
<protein>
    <submittedName>
        <fullName evidence="2">Phage terminase, small subunit, putative, P27 family</fullName>
    </submittedName>
</protein>
<evidence type="ECO:0000313" key="2">
    <source>
        <dbReference type="EMBL" id="SDW17632.1"/>
    </source>
</evidence>
<proteinExistence type="predicted"/>
<dbReference type="Pfam" id="PF05119">
    <property type="entry name" value="Terminase_4"/>
    <property type="match status" value="1"/>
</dbReference>
<dbReference type="EMBL" id="FNNI01000001">
    <property type="protein sequence ID" value="SDW17632.1"/>
    <property type="molecule type" value="Genomic_DNA"/>
</dbReference>
<sequence length="172" mass="18770">MAGNRNSGRKPLPANVHVIRGNPSKKPTHELTGNQDGAAQVEAEIPPCPAFLTKDAKAEWKRIAKDLQTLGLISKLDRGELAVYCQAWSDWKVAREKIAAMEESGFVETTPSGYKQMSAWMQLANRAEERMRKAGSSFGLNPSARASLGAGTVQQGELFPNEQAETARKYGL</sequence>
<dbReference type="InterPro" id="IPR006448">
    <property type="entry name" value="Phage_term_ssu_P27"/>
</dbReference>
<dbReference type="NCBIfam" id="TIGR01558">
    <property type="entry name" value="sm_term_P27"/>
    <property type="match status" value="1"/>
</dbReference>
<evidence type="ECO:0000256" key="1">
    <source>
        <dbReference type="SAM" id="MobiDB-lite"/>
    </source>
</evidence>
<keyword evidence="3" id="KW-1185">Reference proteome</keyword>
<organism evidence="2 3">
    <name type="scientific">Aidingimonas halophila</name>
    <dbReference type="NCBI Taxonomy" id="574349"/>
    <lineage>
        <taxon>Bacteria</taxon>
        <taxon>Pseudomonadati</taxon>
        <taxon>Pseudomonadota</taxon>
        <taxon>Gammaproteobacteria</taxon>
        <taxon>Oceanospirillales</taxon>
        <taxon>Halomonadaceae</taxon>
        <taxon>Aidingimonas</taxon>
    </lineage>
</organism>
<dbReference type="AlphaFoldDB" id="A0A1H2RDX0"/>
<accession>A0A1H2RDX0</accession>
<dbReference type="OrthoDB" id="6010489at2"/>
<feature type="region of interest" description="Disordered" evidence="1">
    <location>
        <begin position="151"/>
        <end position="172"/>
    </location>
</feature>
<dbReference type="RefSeq" id="WP_092567718.1">
    <property type="nucleotide sequence ID" value="NZ_BMXH01000001.1"/>
</dbReference>
<feature type="region of interest" description="Disordered" evidence="1">
    <location>
        <begin position="1"/>
        <end position="36"/>
    </location>
</feature>